<feature type="transmembrane region" description="Helical" evidence="2">
    <location>
        <begin position="168"/>
        <end position="187"/>
    </location>
</feature>
<feature type="compositionally biased region" description="Low complexity" evidence="1">
    <location>
        <begin position="16"/>
        <end position="27"/>
    </location>
</feature>
<evidence type="ECO:0000256" key="2">
    <source>
        <dbReference type="SAM" id="Phobius"/>
    </source>
</evidence>
<feature type="transmembrane region" description="Helical" evidence="2">
    <location>
        <begin position="193"/>
        <end position="213"/>
    </location>
</feature>
<dbReference type="PANTHER" id="PTHR39430:SF1">
    <property type="entry name" value="PROTEASE"/>
    <property type="match status" value="1"/>
</dbReference>
<reference evidence="4 5" key="1">
    <citation type="submission" date="2016-10" db="EMBL/GenBank/DDBJ databases">
        <authorList>
            <person name="Cai Z."/>
        </authorList>
    </citation>
    <scope>NUCLEOTIDE SEQUENCE [LARGE SCALE GENOMIC DNA]</scope>
    <source>
        <strain evidence="4 5">CGMCC 1.10826</strain>
    </source>
</reference>
<accession>A0A2Y9A4L0</accession>
<feature type="transmembrane region" description="Helical" evidence="2">
    <location>
        <begin position="225"/>
        <end position="248"/>
    </location>
</feature>
<dbReference type="Proteomes" id="UP000250222">
    <property type="component" value="Unassembled WGS sequence"/>
</dbReference>
<feature type="transmembrane region" description="Helical" evidence="2">
    <location>
        <begin position="34"/>
        <end position="56"/>
    </location>
</feature>
<feature type="region of interest" description="Disordered" evidence="1">
    <location>
        <begin position="1"/>
        <end position="27"/>
    </location>
</feature>
<dbReference type="EMBL" id="UETB01000001">
    <property type="protein sequence ID" value="SSA37137.1"/>
    <property type="molecule type" value="Genomic_DNA"/>
</dbReference>
<protein>
    <recommendedName>
        <fullName evidence="3">CAAX prenyl protease 2/Lysostaphin resistance protein A-like domain-containing protein</fullName>
    </recommendedName>
</protein>
<organism evidence="4 5">
    <name type="scientific">Georgenia satyanarayanai</name>
    <dbReference type="NCBI Taxonomy" id="860221"/>
    <lineage>
        <taxon>Bacteria</taxon>
        <taxon>Bacillati</taxon>
        <taxon>Actinomycetota</taxon>
        <taxon>Actinomycetes</taxon>
        <taxon>Micrococcales</taxon>
        <taxon>Bogoriellaceae</taxon>
        <taxon>Georgenia</taxon>
    </lineage>
</organism>
<keyword evidence="2" id="KW-0472">Membrane</keyword>
<evidence type="ECO:0000259" key="3">
    <source>
        <dbReference type="Pfam" id="PF02517"/>
    </source>
</evidence>
<dbReference type="GO" id="GO:0004175">
    <property type="term" value="F:endopeptidase activity"/>
    <property type="evidence" value="ECO:0007669"/>
    <property type="project" value="UniProtKB-ARBA"/>
</dbReference>
<feature type="transmembrane region" description="Helical" evidence="2">
    <location>
        <begin position="268"/>
        <end position="287"/>
    </location>
</feature>
<proteinExistence type="predicted"/>
<feature type="transmembrane region" description="Helical" evidence="2">
    <location>
        <begin position="62"/>
        <end position="82"/>
    </location>
</feature>
<sequence length="298" mass="30365">MSRTLDVTPPPPPGPRTTGPTADPGRTGVWSTGWVRTAALVVALVAGMVVTSSIAAALGNPVVALLSGPLLAVLMLWLYRLLVGRIERRPVLEVAPRGAARRVLTGLVGGLLLATTTIGVLALLGGYQVTGWGSVTGALTVIGMMCAVAVAEEVVFRGVVLRLLEPRWGTWLALAGSGALFGLVHLVNPSASLWGATAIAVEAGLMLGAAYVATRSLWLPIGLHLGWNVTLVAVFGTVTSGAEAQGALVTAGTSGPAWLTGGSFGPEASVVAILLCSVVTAGLLVVAHRRGRLVGRRS</sequence>
<feature type="transmembrane region" description="Helical" evidence="2">
    <location>
        <begin position="131"/>
        <end position="156"/>
    </location>
</feature>
<name>A0A2Y9A4L0_9MICO</name>
<dbReference type="RefSeq" id="WP_220035073.1">
    <property type="nucleotide sequence ID" value="NZ_QKLZ01000001.1"/>
</dbReference>
<keyword evidence="2" id="KW-1133">Transmembrane helix</keyword>
<gene>
    <name evidence="4" type="ORF">SAMN05216184_101756</name>
</gene>
<dbReference type="GO" id="GO:0080120">
    <property type="term" value="P:CAAX-box protein maturation"/>
    <property type="evidence" value="ECO:0007669"/>
    <property type="project" value="UniProtKB-ARBA"/>
</dbReference>
<dbReference type="InterPro" id="IPR003675">
    <property type="entry name" value="Rce1/LyrA-like_dom"/>
</dbReference>
<evidence type="ECO:0000313" key="4">
    <source>
        <dbReference type="EMBL" id="SSA37137.1"/>
    </source>
</evidence>
<evidence type="ECO:0000256" key="1">
    <source>
        <dbReference type="SAM" id="MobiDB-lite"/>
    </source>
</evidence>
<evidence type="ECO:0000313" key="5">
    <source>
        <dbReference type="Proteomes" id="UP000250222"/>
    </source>
</evidence>
<dbReference type="PANTHER" id="PTHR39430">
    <property type="entry name" value="MEMBRANE-ASSOCIATED PROTEASE-RELATED"/>
    <property type="match status" value="1"/>
</dbReference>
<feature type="transmembrane region" description="Helical" evidence="2">
    <location>
        <begin position="103"/>
        <end position="125"/>
    </location>
</feature>
<keyword evidence="2" id="KW-0812">Transmembrane</keyword>
<dbReference type="AlphaFoldDB" id="A0A2Y9A4L0"/>
<keyword evidence="5" id="KW-1185">Reference proteome</keyword>
<feature type="domain" description="CAAX prenyl protease 2/Lysostaphin resistance protein A-like" evidence="3">
    <location>
        <begin position="138"/>
        <end position="229"/>
    </location>
</feature>
<dbReference type="Pfam" id="PF02517">
    <property type="entry name" value="Rce1-like"/>
    <property type="match status" value="1"/>
</dbReference>